<evidence type="ECO:0008006" key="4">
    <source>
        <dbReference type="Google" id="ProtNLM"/>
    </source>
</evidence>
<feature type="compositionally biased region" description="Polar residues" evidence="1">
    <location>
        <begin position="161"/>
        <end position="176"/>
    </location>
</feature>
<dbReference type="Proteomes" id="UP000197098">
    <property type="component" value="Chromosome"/>
</dbReference>
<feature type="region of interest" description="Disordered" evidence="1">
    <location>
        <begin position="222"/>
        <end position="241"/>
    </location>
</feature>
<sequence>MVIDITGDSNLDMDLTFTSSTQIDDLGSIKVEITTEVDGSSHSSGDIDANSGEHAIAITGDEDHHADSDSATLMSADDDVHHATADHVDTADSTDSSPEHTSDDHTETTASTDTTDDSASTDQTQETGSAEPSEEASTADQIESDSVADHSVDADVDGTDNAETTGDNAATEQDTSTLLVDHDDLDLSNVDQDASLTQTAEESPETSLTLLLDDIDSQLNSADTAQSEVTPTDNSATVENSESNQVKVIDLSDIIHDDDAKDLSSLIQVADPADNDPAAGHVQDVPAESSDSDGGEHWGVHEAAELDSLIAQPDTDV</sequence>
<organism evidence="2 3">
    <name type="scientific">Kluyvera genomosp. 3</name>
    <dbReference type="NCBI Taxonomy" id="2774055"/>
    <lineage>
        <taxon>Bacteria</taxon>
        <taxon>Pseudomonadati</taxon>
        <taxon>Pseudomonadota</taxon>
        <taxon>Gammaproteobacteria</taxon>
        <taxon>Enterobacterales</taxon>
        <taxon>Enterobacteriaceae</taxon>
        <taxon>Kluyvera</taxon>
    </lineage>
</organism>
<evidence type="ECO:0000313" key="2">
    <source>
        <dbReference type="EMBL" id="ASG64314.1"/>
    </source>
</evidence>
<evidence type="ECO:0000313" key="3">
    <source>
        <dbReference type="Proteomes" id="UP000197098"/>
    </source>
</evidence>
<evidence type="ECO:0000256" key="1">
    <source>
        <dbReference type="SAM" id="MobiDB-lite"/>
    </source>
</evidence>
<feature type="compositionally biased region" description="Basic and acidic residues" evidence="1">
    <location>
        <begin position="78"/>
        <end position="90"/>
    </location>
</feature>
<dbReference type="EMBL" id="CP022114">
    <property type="protein sequence ID" value="ASG64314.1"/>
    <property type="molecule type" value="Genomic_DNA"/>
</dbReference>
<accession>A0A248KL47</accession>
<feature type="region of interest" description="Disordered" evidence="1">
    <location>
        <begin position="36"/>
        <end position="176"/>
    </location>
</feature>
<feature type="compositionally biased region" description="Basic and acidic residues" evidence="1">
    <location>
        <begin position="294"/>
        <end position="304"/>
    </location>
</feature>
<name>A0A248KL47_9ENTR</name>
<reference evidence="2 3" key="1">
    <citation type="submission" date="2017-06" db="EMBL/GenBank/DDBJ databases">
        <title>Origin of plasmid-mediated fosfomycin resistance gene fosA3.</title>
        <authorList>
            <person name="Ito R."/>
            <person name="Pacey M.P."/>
            <person name="Doi Y."/>
        </authorList>
    </citation>
    <scope>NUCLEOTIDE SEQUENCE [LARGE SCALE GENOMIC DNA]</scope>
    <source>
        <strain evidence="2 3">YDC799</strain>
    </source>
</reference>
<dbReference type="AlphaFoldDB" id="A0A248KL47"/>
<feature type="compositionally biased region" description="Basic and acidic residues" evidence="1">
    <location>
        <begin position="97"/>
        <end position="107"/>
    </location>
</feature>
<protein>
    <recommendedName>
        <fullName evidence="4">Fibrinogen-binding protein</fullName>
    </recommendedName>
</protein>
<feature type="region of interest" description="Disordered" evidence="1">
    <location>
        <begin position="271"/>
        <end position="317"/>
    </location>
</feature>
<proteinExistence type="predicted"/>
<gene>
    <name evidence="2" type="ORF">CEW81_22790</name>
</gene>
<feature type="compositionally biased region" description="Low complexity" evidence="1">
    <location>
        <begin position="108"/>
        <end position="127"/>
    </location>
</feature>